<dbReference type="Proteomes" id="UP000494165">
    <property type="component" value="Unassembled WGS sequence"/>
</dbReference>
<dbReference type="InterPro" id="IPR052772">
    <property type="entry name" value="Endo/PolyKinase_Domain-Protein"/>
</dbReference>
<dbReference type="Pfam" id="PF01713">
    <property type="entry name" value="Smr"/>
    <property type="match status" value="1"/>
</dbReference>
<dbReference type="PROSITE" id="PS50828">
    <property type="entry name" value="SMR"/>
    <property type="match status" value="1"/>
</dbReference>
<dbReference type="InterPro" id="IPR002625">
    <property type="entry name" value="Smr_dom"/>
</dbReference>
<proteinExistence type="predicted"/>
<evidence type="ECO:0000313" key="3">
    <source>
        <dbReference type="Proteomes" id="UP000494165"/>
    </source>
</evidence>
<comment type="caution">
    <text evidence="2">The sequence shown here is derived from an EMBL/GenBank/DDBJ whole genome shotgun (WGS) entry which is preliminary data.</text>
</comment>
<protein>
    <recommendedName>
        <fullName evidence="1">Smr domain-containing protein</fullName>
    </recommendedName>
</protein>
<reference evidence="2 3" key="1">
    <citation type="submission" date="2020-04" db="EMBL/GenBank/DDBJ databases">
        <authorList>
            <person name="Alioto T."/>
            <person name="Alioto T."/>
            <person name="Gomez Garrido J."/>
        </authorList>
    </citation>
    <scope>NUCLEOTIDE SEQUENCE [LARGE SCALE GENOMIC DNA]</scope>
</reference>
<dbReference type="GO" id="GO:0005634">
    <property type="term" value="C:nucleus"/>
    <property type="evidence" value="ECO:0007669"/>
    <property type="project" value="TreeGrafter"/>
</dbReference>
<dbReference type="PANTHER" id="PTHR46535">
    <property type="entry name" value="NEDD4-BINDING PROTEIN 2"/>
    <property type="match status" value="1"/>
</dbReference>
<dbReference type="SUPFAM" id="SSF160443">
    <property type="entry name" value="SMR domain-like"/>
    <property type="match status" value="1"/>
</dbReference>
<dbReference type="Gene3D" id="3.30.1370.110">
    <property type="match status" value="1"/>
</dbReference>
<organism evidence="2 3">
    <name type="scientific">Cloeon dipterum</name>
    <dbReference type="NCBI Taxonomy" id="197152"/>
    <lineage>
        <taxon>Eukaryota</taxon>
        <taxon>Metazoa</taxon>
        <taxon>Ecdysozoa</taxon>
        <taxon>Arthropoda</taxon>
        <taxon>Hexapoda</taxon>
        <taxon>Insecta</taxon>
        <taxon>Pterygota</taxon>
        <taxon>Palaeoptera</taxon>
        <taxon>Ephemeroptera</taxon>
        <taxon>Pisciforma</taxon>
        <taxon>Baetidae</taxon>
        <taxon>Cloeon</taxon>
    </lineage>
</organism>
<dbReference type="PANTHER" id="PTHR46535:SF1">
    <property type="entry name" value="NEDD4-BINDING PROTEIN 2"/>
    <property type="match status" value="1"/>
</dbReference>
<dbReference type="EMBL" id="CADEPI010000054">
    <property type="protein sequence ID" value="CAB3370741.1"/>
    <property type="molecule type" value="Genomic_DNA"/>
</dbReference>
<dbReference type="OrthoDB" id="3231855at2759"/>
<dbReference type="SMART" id="SM00463">
    <property type="entry name" value="SMR"/>
    <property type="match status" value="1"/>
</dbReference>
<evidence type="ECO:0000259" key="1">
    <source>
        <dbReference type="PROSITE" id="PS50828"/>
    </source>
</evidence>
<keyword evidence="3" id="KW-1185">Reference proteome</keyword>
<sequence>MTWSEIIETVEPDSVISTVDCSPENMKRREEDAILKAINYNIQLLPHSGKDNSSFYADLPLEELLRIDAEKAKSDAVITCVRAETFREKENMLSQAKTAHQALGMDVNSAFHANHLVGKSFKKFAQLSKKLYAMIFERSTMQSLDLHNLHKKEAIFAVECFLERLRILCPSLSTKEVKIITGQGNFSVKGPVLKPAIKQYLESRNIAYTSKAGCILIEMKSITENL</sequence>
<accession>A0A8S1CPE8</accession>
<evidence type="ECO:0000313" key="2">
    <source>
        <dbReference type="EMBL" id="CAB3370741.1"/>
    </source>
</evidence>
<dbReference type="InterPro" id="IPR036063">
    <property type="entry name" value="Smr_dom_sf"/>
</dbReference>
<dbReference type="GO" id="GO:0004519">
    <property type="term" value="F:endonuclease activity"/>
    <property type="evidence" value="ECO:0007669"/>
    <property type="project" value="TreeGrafter"/>
</dbReference>
<gene>
    <name evidence="2" type="ORF">CLODIP_2_CD04445</name>
</gene>
<dbReference type="AlphaFoldDB" id="A0A8S1CPE8"/>
<name>A0A8S1CPE8_9INSE</name>
<feature type="domain" description="Smr" evidence="1">
    <location>
        <begin position="144"/>
        <end position="220"/>
    </location>
</feature>